<protein>
    <submittedName>
        <fullName evidence="1">Squalene synthase HpnC</fullName>
    </submittedName>
</protein>
<reference evidence="1 2" key="1">
    <citation type="submission" date="2017-10" db="EMBL/GenBank/DDBJ databases">
        <title>Genome announcement of Methylocella silvestris TVC from permafrost.</title>
        <authorList>
            <person name="Wang J."/>
            <person name="Geng K."/>
            <person name="Ul-Haque F."/>
            <person name="Crombie A.T."/>
            <person name="Street L.E."/>
            <person name="Wookey P.A."/>
            <person name="Murrell J.C."/>
            <person name="Pratscher J."/>
        </authorList>
    </citation>
    <scope>NUCLEOTIDE SEQUENCE [LARGE SCALE GENOMIC DNA]</scope>
    <source>
        <strain evidence="1 2">TVC</strain>
    </source>
</reference>
<evidence type="ECO:0000313" key="2">
    <source>
        <dbReference type="Proteomes" id="UP000236286"/>
    </source>
</evidence>
<comment type="caution">
    <text evidence="1">The sequence shown here is derived from an EMBL/GenBank/DDBJ whole genome shotgun (WGS) entry which is preliminary data.</text>
</comment>
<dbReference type="AlphaFoldDB" id="A0A2J7TL25"/>
<proteinExistence type="predicted"/>
<dbReference type="InterPro" id="IPR002060">
    <property type="entry name" value="Squ/phyt_synthse"/>
</dbReference>
<sequence>MSAVEQAPSKTHKGENFPVASLLIAPERRAPILAYYRFARGADDVADNGALTSQQKLDGLDQFEATLLGKSEAAPAAKPLRAALAADRRLTARHALDLLTAFRMDAVKTRYASFDELMTYCAFSAAPVGRFVLDVHGESETTWAASDALCSALQIINHMQDCAADYRNLDRVYLPQDLLKSCCAPVEELAAPSAPPHLRAALDRLVAKTAVLIEQGEKLPGEVRDIRLSLETAVIATLAKRLNLILKRRDPLSEETHLSKPATLGFACVGVVSALSGLARRSLAPMPKAAT</sequence>
<dbReference type="SFLD" id="SFLDG01018">
    <property type="entry name" value="Squalene/Phytoene_Synthase_Lik"/>
    <property type="match status" value="1"/>
</dbReference>
<dbReference type="GO" id="GO:0004311">
    <property type="term" value="F:geranylgeranyl diphosphate synthase activity"/>
    <property type="evidence" value="ECO:0007669"/>
    <property type="project" value="InterPro"/>
</dbReference>
<dbReference type="InterPro" id="IPR008949">
    <property type="entry name" value="Isoprenoid_synthase_dom_sf"/>
</dbReference>
<dbReference type="RefSeq" id="WP_102841768.1">
    <property type="nucleotide sequence ID" value="NZ_PDZR01000001.1"/>
</dbReference>
<dbReference type="InterPro" id="IPR017827">
    <property type="entry name" value="HSQ_synthase_HpnC"/>
</dbReference>
<dbReference type="SUPFAM" id="SSF48576">
    <property type="entry name" value="Terpenoid synthases"/>
    <property type="match status" value="1"/>
</dbReference>
<dbReference type="SFLD" id="SFLDS00005">
    <property type="entry name" value="Isoprenoid_Synthase_Type_I"/>
    <property type="match status" value="1"/>
</dbReference>
<dbReference type="NCBIfam" id="TIGR03464">
    <property type="entry name" value="HpnC"/>
    <property type="match status" value="1"/>
</dbReference>
<dbReference type="Proteomes" id="UP000236286">
    <property type="component" value="Unassembled WGS sequence"/>
</dbReference>
<name>A0A2J7TL25_METSI</name>
<accession>A0A2J7TL25</accession>
<dbReference type="Pfam" id="PF00494">
    <property type="entry name" value="SQS_PSY"/>
    <property type="match status" value="1"/>
</dbReference>
<dbReference type="EMBL" id="PDZR01000001">
    <property type="protein sequence ID" value="PNG27461.1"/>
    <property type="molecule type" value="Genomic_DNA"/>
</dbReference>
<evidence type="ECO:0000313" key="1">
    <source>
        <dbReference type="EMBL" id="PNG27461.1"/>
    </source>
</evidence>
<organism evidence="1 2">
    <name type="scientific">Methylocella silvestris</name>
    <dbReference type="NCBI Taxonomy" id="199596"/>
    <lineage>
        <taxon>Bacteria</taxon>
        <taxon>Pseudomonadati</taxon>
        <taxon>Pseudomonadota</taxon>
        <taxon>Alphaproteobacteria</taxon>
        <taxon>Hyphomicrobiales</taxon>
        <taxon>Beijerinckiaceae</taxon>
        <taxon>Methylocella</taxon>
    </lineage>
</organism>
<gene>
    <name evidence="1" type="primary">hpnC</name>
    <name evidence="1" type="ORF">CR492_00500</name>
</gene>
<dbReference type="OrthoDB" id="9807580at2"/>
<dbReference type="PANTHER" id="PTHR31480">
    <property type="entry name" value="BIFUNCTIONAL LYCOPENE CYCLASE/PHYTOENE SYNTHASE"/>
    <property type="match status" value="1"/>
</dbReference>
<dbReference type="Gene3D" id="1.10.600.10">
    <property type="entry name" value="Farnesyl Diphosphate Synthase"/>
    <property type="match status" value="1"/>
</dbReference>